<sequence>MEAVNRVPRAPRPDLRGLLSAVLLTSCCLAAWTAAAPGAAADTGPPATVGEIEDLARVERVAAELERAPLYVHHGTVGHWSEEDLERIGARLGSPPLADHPVHVVVYPSVSSDETGGQPSLFLHALHEVSGRDGVYVALTVDSRIAVEAFGSTLRPPEVEPALLDPSEGLVGRADQVLDRLEDAPTGPAASTGITPDPDAEMFWAPMEFTTRPEAPDQDAAPAGGRPSPLRGFLVPWFLPYGVAAGVVSAAAFLGLRGAARSGHRDAARTGGEVPASARTRVHRAPARPRHWFVRPLLALELGRLRRRVGRLPSDRAGAVGARQAYDAAGLIARSPGMPVTALVCAVVLVRYGEQLLDDPESPLSAPCEANALHGAATGRRRAGWGSDRRSWSLCSRCSAAVDRRRGRRGRYLAGPASPWPRGGPARAGDFWTRTAYTPDTAFELVRHRVGV</sequence>
<keyword evidence="2" id="KW-0732">Signal</keyword>
<evidence type="ECO:0008006" key="5">
    <source>
        <dbReference type="Google" id="ProtNLM"/>
    </source>
</evidence>
<proteinExistence type="predicted"/>
<dbReference type="RefSeq" id="WP_330159951.1">
    <property type="nucleotide sequence ID" value="NZ_JAUUCC010000058.1"/>
</dbReference>
<evidence type="ECO:0000313" key="4">
    <source>
        <dbReference type="Proteomes" id="UP001348641"/>
    </source>
</evidence>
<reference evidence="3 4" key="1">
    <citation type="submission" date="2023-07" db="EMBL/GenBank/DDBJ databases">
        <authorList>
            <person name="Girao M."/>
            <person name="Carvalho M.F."/>
        </authorList>
    </citation>
    <scope>NUCLEOTIDE SEQUENCE [LARGE SCALE GENOMIC DNA]</scope>
    <source>
        <strain evidence="3 4">66/93</strain>
    </source>
</reference>
<keyword evidence="1" id="KW-0472">Membrane</keyword>
<accession>A0ABU7KUH2</accession>
<feature type="transmembrane region" description="Helical" evidence="1">
    <location>
        <begin position="237"/>
        <end position="256"/>
    </location>
</feature>
<protein>
    <recommendedName>
        <fullName evidence="5">TPM domain-containing protein</fullName>
    </recommendedName>
</protein>
<feature type="signal peptide" evidence="2">
    <location>
        <begin position="1"/>
        <end position="30"/>
    </location>
</feature>
<dbReference type="EMBL" id="JAUUCC010000058">
    <property type="protein sequence ID" value="MEE2052965.1"/>
    <property type="molecule type" value="Genomic_DNA"/>
</dbReference>
<gene>
    <name evidence="3" type="ORF">Q8A49_20900</name>
</gene>
<evidence type="ECO:0000256" key="2">
    <source>
        <dbReference type="SAM" id="SignalP"/>
    </source>
</evidence>
<keyword evidence="1" id="KW-0812">Transmembrane</keyword>
<dbReference type="Proteomes" id="UP001348641">
    <property type="component" value="Unassembled WGS sequence"/>
</dbReference>
<keyword evidence="1" id="KW-1133">Transmembrane helix</keyword>
<comment type="caution">
    <text evidence="3">The sequence shown here is derived from an EMBL/GenBank/DDBJ whole genome shotgun (WGS) entry which is preliminary data.</text>
</comment>
<organism evidence="3 4">
    <name type="scientific">Nocardiopsis tropica</name>
    <dbReference type="NCBI Taxonomy" id="109330"/>
    <lineage>
        <taxon>Bacteria</taxon>
        <taxon>Bacillati</taxon>
        <taxon>Actinomycetota</taxon>
        <taxon>Actinomycetes</taxon>
        <taxon>Streptosporangiales</taxon>
        <taxon>Nocardiopsidaceae</taxon>
        <taxon>Nocardiopsis</taxon>
    </lineage>
</organism>
<name>A0ABU7KUH2_9ACTN</name>
<evidence type="ECO:0000256" key="1">
    <source>
        <dbReference type="SAM" id="Phobius"/>
    </source>
</evidence>
<feature type="chain" id="PRO_5047181185" description="TPM domain-containing protein" evidence="2">
    <location>
        <begin position="31"/>
        <end position="452"/>
    </location>
</feature>
<evidence type="ECO:0000313" key="3">
    <source>
        <dbReference type="EMBL" id="MEE2052965.1"/>
    </source>
</evidence>
<dbReference type="PROSITE" id="PS51257">
    <property type="entry name" value="PROKAR_LIPOPROTEIN"/>
    <property type="match status" value="1"/>
</dbReference>